<dbReference type="InterPro" id="IPR015915">
    <property type="entry name" value="Kelch-typ_b-propeller"/>
</dbReference>
<dbReference type="SUPFAM" id="SSF117281">
    <property type="entry name" value="Kelch motif"/>
    <property type="match status" value="1"/>
</dbReference>
<evidence type="ECO:0000256" key="2">
    <source>
        <dbReference type="ARBA" id="ARBA00022737"/>
    </source>
</evidence>
<dbReference type="EMBL" id="JAQMWT010000334">
    <property type="protein sequence ID" value="KAJ8604287.1"/>
    <property type="molecule type" value="Genomic_DNA"/>
</dbReference>
<dbReference type="InterPro" id="IPR006652">
    <property type="entry name" value="Kelch_1"/>
</dbReference>
<evidence type="ECO:0000259" key="3">
    <source>
        <dbReference type="SMART" id="SM00256"/>
    </source>
</evidence>
<organism evidence="4 5">
    <name type="scientific">Chrysophaeum taylorii</name>
    <dbReference type="NCBI Taxonomy" id="2483200"/>
    <lineage>
        <taxon>Eukaryota</taxon>
        <taxon>Sar</taxon>
        <taxon>Stramenopiles</taxon>
        <taxon>Ochrophyta</taxon>
        <taxon>Pelagophyceae</taxon>
        <taxon>Pelagomonadales</taxon>
        <taxon>Pelagomonadaceae</taxon>
        <taxon>Chrysophaeum</taxon>
    </lineage>
</organism>
<keyword evidence="1" id="KW-0880">Kelch repeat</keyword>
<protein>
    <recommendedName>
        <fullName evidence="3">F-box domain-containing protein</fullName>
    </recommendedName>
</protein>
<dbReference type="Pfam" id="PF00646">
    <property type="entry name" value="F-box"/>
    <property type="match status" value="1"/>
</dbReference>
<evidence type="ECO:0000256" key="1">
    <source>
        <dbReference type="ARBA" id="ARBA00022441"/>
    </source>
</evidence>
<accession>A0AAD7UF13</accession>
<dbReference type="SMART" id="SM00612">
    <property type="entry name" value="Kelch"/>
    <property type="match status" value="4"/>
</dbReference>
<dbReference type="Gene3D" id="2.120.10.80">
    <property type="entry name" value="Kelch-type beta propeller"/>
    <property type="match status" value="2"/>
</dbReference>
<dbReference type="PANTHER" id="PTHR46344:SF19">
    <property type="entry name" value="F-BOX DOMAIN-CONTAINING PROTEIN"/>
    <property type="match status" value="1"/>
</dbReference>
<dbReference type="PANTHER" id="PTHR46344">
    <property type="entry name" value="OS02G0202900 PROTEIN"/>
    <property type="match status" value="1"/>
</dbReference>
<evidence type="ECO:0000313" key="5">
    <source>
        <dbReference type="Proteomes" id="UP001230188"/>
    </source>
</evidence>
<reference evidence="4" key="1">
    <citation type="submission" date="2023-01" db="EMBL/GenBank/DDBJ databases">
        <title>Metagenome sequencing of chrysophaentin producing Chrysophaeum taylorii.</title>
        <authorList>
            <person name="Davison J."/>
            <person name="Bewley C."/>
        </authorList>
    </citation>
    <scope>NUCLEOTIDE SEQUENCE</scope>
    <source>
        <strain evidence="4">NIES-1699</strain>
    </source>
</reference>
<dbReference type="Pfam" id="PF01344">
    <property type="entry name" value="Kelch_1"/>
    <property type="match status" value="1"/>
</dbReference>
<sequence length="431" mass="46340">MPHVRRLVERRVVVRRPGRLRLRIEWSTDKKQGVVVRLVKREAPSCRVATSVLAMMWEGVFESVRQRLRLFVRQVRSKPPVKTLATTAGMEGCLSALPDDVLLRALARLPLECHRTARCVCRKMREVLTSRAYRTERVSSGCAETLVVVAGGQSERLRCSERVGVCRLTTGCGLSRETVARLPAGRRACSALAGDVVVVLGGFFADGIPTATGVSFSPTTTRTLPFPAMRIPRAGHATARLGGSVVAAGGLTRTALGSGVCASVERFDGQNWSFVEPLPRATCFCAAGVLVAKDGTDHLILAGGEDGRDILACVQAFDGARWSSRAPLPLPLCATASAVYRNKLYVFGGWSDRRFAMDLVLVYDYDQDSWSLGPTLPARTSFASACATPDGIILVSGDAVILLSGRRGRETITALGECEILAQAALALSVL</sequence>
<keyword evidence="5" id="KW-1185">Reference proteome</keyword>
<dbReference type="AlphaFoldDB" id="A0AAD7UF13"/>
<keyword evidence="2" id="KW-0677">Repeat</keyword>
<dbReference type="InterPro" id="IPR001810">
    <property type="entry name" value="F-box_dom"/>
</dbReference>
<evidence type="ECO:0000313" key="4">
    <source>
        <dbReference type="EMBL" id="KAJ8604287.1"/>
    </source>
</evidence>
<dbReference type="InterPro" id="IPR036047">
    <property type="entry name" value="F-box-like_dom_sf"/>
</dbReference>
<dbReference type="SUPFAM" id="SSF81383">
    <property type="entry name" value="F-box domain"/>
    <property type="match status" value="1"/>
</dbReference>
<gene>
    <name evidence="4" type="ORF">CTAYLR_002498</name>
</gene>
<proteinExistence type="predicted"/>
<dbReference type="SMART" id="SM00256">
    <property type="entry name" value="FBOX"/>
    <property type="match status" value="1"/>
</dbReference>
<feature type="domain" description="F-box" evidence="3">
    <location>
        <begin position="97"/>
        <end position="137"/>
    </location>
</feature>
<dbReference type="Proteomes" id="UP001230188">
    <property type="component" value="Unassembled WGS sequence"/>
</dbReference>
<comment type="caution">
    <text evidence="4">The sequence shown here is derived from an EMBL/GenBank/DDBJ whole genome shotgun (WGS) entry which is preliminary data.</text>
</comment>
<name>A0AAD7UF13_9STRA</name>